<evidence type="ECO:0000256" key="1">
    <source>
        <dbReference type="SAM" id="MobiDB-lite"/>
    </source>
</evidence>
<evidence type="ECO:0000313" key="3">
    <source>
        <dbReference type="Proteomes" id="UP000265520"/>
    </source>
</evidence>
<name>A0A392QMA1_9FABA</name>
<evidence type="ECO:0000313" key="2">
    <source>
        <dbReference type="EMBL" id="MCI24415.1"/>
    </source>
</evidence>
<dbReference type="AlphaFoldDB" id="A0A392QMA1"/>
<dbReference type="EMBL" id="LXQA010141303">
    <property type="protein sequence ID" value="MCI24415.1"/>
    <property type="molecule type" value="Genomic_DNA"/>
</dbReference>
<feature type="region of interest" description="Disordered" evidence="1">
    <location>
        <begin position="38"/>
        <end position="69"/>
    </location>
</feature>
<keyword evidence="3" id="KW-1185">Reference proteome</keyword>
<dbReference type="Proteomes" id="UP000265520">
    <property type="component" value="Unassembled WGS sequence"/>
</dbReference>
<comment type="caution">
    <text evidence="2">The sequence shown here is derived from an EMBL/GenBank/DDBJ whole genome shotgun (WGS) entry which is preliminary data.</text>
</comment>
<accession>A0A392QMA1</accession>
<protein>
    <submittedName>
        <fullName evidence="2">Uncharacterized protein</fullName>
    </submittedName>
</protein>
<reference evidence="2 3" key="1">
    <citation type="journal article" date="2018" name="Front. Plant Sci.">
        <title>Red Clover (Trifolium pratense) and Zigzag Clover (T. medium) - A Picture of Genomic Similarities and Differences.</title>
        <authorList>
            <person name="Dluhosova J."/>
            <person name="Istvanek J."/>
            <person name="Nedelnik J."/>
            <person name="Repkova J."/>
        </authorList>
    </citation>
    <scope>NUCLEOTIDE SEQUENCE [LARGE SCALE GENOMIC DNA]</scope>
    <source>
        <strain evidence="3">cv. 10/8</strain>
        <tissue evidence="2">Leaf</tissue>
    </source>
</reference>
<proteinExistence type="predicted"/>
<feature type="non-terminal residue" evidence="2">
    <location>
        <position position="1"/>
    </location>
</feature>
<organism evidence="2 3">
    <name type="scientific">Trifolium medium</name>
    <dbReference type="NCBI Taxonomy" id="97028"/>
    <lineage>
        <taxon>Eukaryota</taxon>
        <taxon>Viridiplantae</taxon>
        <taxon>Streptophyta</taxon>
        <taxon>Embryophyta</taxon>
        <taxon>Tracheophyta</taxon>
        <taxon>Spermatophyta</taxon>
        <taxon>Magnoliopsida</taxon>
        <taxon>eudicotyledons</taxon>
        <taxon>Gunneridae</taxon>
        <taxon>Pentapetalae</taxon>
        <taxon>rosids</taxon>
        <taxon>fabids</taxon>
        <taxon>Fabales</taxon>
        <taxon>Fabaceae</taxon>
        <taxon>Papilionoideae</taxon>
        <taxon>50 kb inversion clade</taxon>
        <taxon>NPAAA clade</taxon>
        <taxon>Hologalegina</taxon>
        <taxon>IRL clade</taxon>
        <taxon>Trifolieae</taxon>
        <taxon>Trifolium</taxon>
    </lineage>
</organism>
<sequence>QQVVVPLGLEDGLDHGEPIEMGLVPSYPSHLGPQEVEVNQRFSSVSEPEEVLQTPKEKSLKQQRKHRKQKSCSKFHQLGVPMCYQLLEVVNDQGLKARRRRPNEGIVAADKLPHPTF</sequence>